<evidence type="ECO:0000313" key="3">
    <source>
        <dbReference type="Proteomes" id="UP000094094"/>
    </source>
</evidence>
<accession>A0A1D7VJW5</accession>
<keyword evidence="3" id="KW-1185">Reference proteome</keyword>
<gene>
    <name evidence="2" type="ORF">SL103_11615</name>
</gene>
<dbReference type="InterPro" id="IPR009409">
    <property type="entry name" value="DUF1059"/>
</dbReference>
<dbReference type="EMBL" id="CP017157">
    <property type="protein sequence ID" value="AOP46808.1"/>
    <property type="molecule type" value="Genomic_DNA"/>
</dbReference>
<sequence>MRKKMDCRDYPSESKCTLVISGEEEEVVRAATAHAVSVHGHEDSPELREQIRSSLKNEMPQHA</sequence>
<dbReference type="Pfam" id="PF06348">
    <property type="entry name" value="DUF1059"/>
    <property type="match status" value="1"/>
</dbReference>
<feature type="compositionally biased region" description="Basic and acidic residues" evidence="1">
    <location>
        <begin position="39"/>
        <end position="51"/>
    </location>
</feature>
<evidence type="ECO:0000256" key="1">
    <source>
        <dbReference type="SAM" id="MobiDB-lite"/>
    </source>
</evidence>
<organism evidence="2 3">
    <name type="scientific">Streptomyces lydicus</name>
    <dbReference type="NCBI Taxonomy" id="47763"/>
    <lineage>
        <taxon>Bacteria</taxon>
        <taxon>Bacillati</taxon>
        <taxon>Actinomycetota</taxon>
        <taxon>Actinomycetes</taxon>
        <taxon>Kitasatosporales</taxon>
        <taxon>Streptomycetaceae</taxon>
        <taxon>Streptomyces</taxon>
    </lineage>
</organism>
<dbReference type="AlphaFoldDB" id="A0A1D7VJW5"/>
<evidence type="ECO:0000313" key="2">
    <source>
        <dbReference type="EMBL" id="AOP46808.1"/>
    </source>
</evidence>
<protein>
    <submittedName>
        <fullName evidence="2">DUF1059 domain-containing protein</fullName>
    </submittedName>
</protein>
<reference evidence="2 3" key="1">
    <citation type="submission" date="2016-09" db="EMBL/GenBank/DDBJ databases">
        <title>Complete genome sequencing of Streptomyces lydicus 103 and metabolic pathways analysis of antibiotic biosynthesis.</title>
        <authorList>
            <person name="Jia N."/>
            <person name="Ding M.-Z."/>
            <person name="Gao F."/>
            <person name="Yuan Y.-J."/>
        </authorList>
    </citation>
    <scope>NUCLEOTIDE SEQUENCE [LARGE SCALE GENOMIC DNA]</scope>
    <source>
        <strain evidence="2 3">103</strain>
    </source>
</reference>
<dbReference type="Proteomes" id="UP000094094">
    <property type="component" value="Chromosome"/>
</dbReference>
<dbReference type="OrthoDB" id="4560214at2"/>
<dbReference type="KEGG" id="slc:SL103_11615"/>
<dbReference type="RefSeq" id="WP_069568785.1">
    <property type="nucleotide sequence ID" value="NZ_CP017157.1"/>
</dbReference>
<name>A0A1D7VJW5_9ACTN</name>
<feature type="region of interest" description="Disordered" evidence="1">
    <location>
        <begin position="33"/>
        <end position="63"/>
    </location>
</feature>
<proteinExistence type="predicted"/>